<evidence type="ECO:0000313" key="3">
    <source>
        <dbReference type="EMBL" id="RKW71554.1"/>
    </source>
</evidence>
<dbReference type="InterPro" id="IPR013094">
    <property type="entry name" value="AB_hydrolase_3"/>
</dbReference>
<accession>A0A496PM88</accession>
<reference evidence="3 4" key="1">
    <citation type="submission" date="2018-07" db="EMBL/GenBank/DDBJ databases">
        <title>Arthrobacter sp. nov., isolated from raw cow's milk with high bacterial count.</title>
        <authorList>
            <person name="Hahne J."/>
            <person name="Isele D."/>
            <person name="Lipski A."/>
        </authorList>
    </citation>
    <scope>NUCLEOTIDE SEQUENCE [LARGE SCALE GENOMIC DNA]</scope>
    <source>
        <strain evidence="3 4">JZ R-183</strain>
    </source>
</reference>
<dbReference type="GO" id="GO:0016787">
    <property type="term" value="F:hydrolase activity"/>
    <property type="evidence" value="ECO:0007669"/>
    <property type="project" value="UniProtKB-KW"/>
</dbReference>
<organism evidence="3 4">
    <name type="scientific">Galactobacter caseinivorans</name>
    <dbReference type="NCBI Taxonomy" id="2676123"/>
    <lineage>
        <taxon>Bacteria</taxon>
        <taxon>Bacillati</taxon>
        <taxon>Actinomycetota</taxon>
        <taxon>Actinomycetes</taxon>
        <taxon>Micrococcales</taxon>
        <taxon>Micrococcaceae</taxon>
        <taxon>Galactobacter</taxon>
    </lineage>
</organism>
<dbReference type="AlphaFoldDB" id="A0A496PM88"/>
<evidence type="ECO:0000313" key="4">
    <source>
        <dbReference type="Proteomes" id="UP000273119"/>
    </source>
</evidence>
<comment type="caution">
    <text evidence="3">The sequence shown here is derived from an EMBL/GenBank/DDBJ whole genome shotgun (WGS) entry which is preliminary data.</text>
</comment>
<dbReference type="Gene3D" id="3.40.50.1820">
    <property type="entry name" value="alpha/beta hydrolase"/>
    <property type="match status" value="1"/>
</dbReference>
<dbReference type="PANTHER" id="PTHR48081">
    <property type="entry name" value="AB HYDROLASE SUPERFAMILY PROTEIN C4A8.06C"/>
    <property type="match status" value="1"/>
</dbReference>
<dbReference type="InterPro" id="IPR050300">
    <property type="entry name" value="GDXG_lipolytic_enzyme"/>
</dbReference>
<dbReference type="PANTHER" id="PTHR48081:SF8">
    <property type="entry name" value="ALPHA_BETA HYDROLASE FOLD-3 DOMAIN-CONTAINING PROTEIN-RELATED"/>
    <property type="match status" value="1"/>
</dbReference>
<protein>
    <submittedName>
        <fullName evidence="3">Alpha/beta hydrolase</fullName>
    </submittedName>
</protein>
<evidence type="ECO:0000259" key="2">
    <source>
        <dbReference type="Pfam" id="PF07859"/>
    </source>
</evidence>
<gene>
    <name evidence="3" type="ORF">DWQ67_01535</name>
</gene>
<dbReference type="SUPFAM" id="SSF53474">
    <property type="entry name" value="alpha/beta-Hydrolases"/>
    <property type="match status" value="1"/>
</dbReference>
<name>A0A496PM88_9MICC</name>
<keyword evidence="1 3" id="KW-0378">Hydrolase</keyword>
<dbReference type="Proteomes" id="UP000273119">
    <property type="component" value="Unassembled WGS sequence"/>
</dbReference>
<evidence type="ECO:0000256" key="1">
    <source>
        <dbReference type="ARBA" id="ARBA00022801"/>
    </source>
</evidence>
<proteinExistence type="predicted"/>
<sequence>MPLDPLLQQFMAAAAAAAPGSAPSAEPEEIKQRRAAAAAADQAVWASQGVQTPEVPISVVTVEVEGAPDVNIRVHHPRLPHVPLPAIITFFGGAFRQGSNDFDSNRWIHASRAQDADVVVIAVDYALAPEHPFPAQQHQGVAVLNWVVAHAQELGVDPARLALGGQSSGGNLAAAVAQRNALGAAHPLALQLLEVPVLDLSGGHTNLTVLGELGLPDELFEAEVASLARLYLPEGTDPRDPAVSPLFREDLTGLPRTFILAAEYDPLRGDARAYLNRLRQAGVDAAGAIMLGQDHGSGGLVGALEGARAWHRTVVGALRELHQ</sequence>
<dbReference type="Pfam" id="PF07859">
    <property type="entry name" value="Abhydrolase_3"/>
    <property type="match status" value="1"/>
</dbReference>
<dbReference type="InterPro" id="IPR029058">
    <property type="entry name" value="AB_hydrolase_fold"/>
</dbReference>
<keyword evidence="4" id="KW-1185">Reference proteome</keyword>
<feature type="domain" description="Alpha/beta hydrolase fold-3" evidence="2">
    <location>
        <begin position="88"/>
        <end position="296"/>
    </location>
</feature>
<dbReference type="EMBL" id="QQXL01000001">
    <property type="protein sequence ID" value="RKW71554.1"/>
    <property type="molecule type" value="Genomic_DNA"/>
</dbReference>
<dbReference type="RefSeq" id="WP_121483817.1">
    <property type="nucleotide sequence ID" value="NZ_QQXL01000001.1"/>
</dbReference>